<accession>A0A483BC98</accession>
<evidence type="ECO:0000256" key="7">
    <source>
        <dbReference type="PROSITE-ProRule" id="PRU01091"/>
    </source>
</evidence>
<evidence type="ECO:0000256" key="1">
    <source>
        <dbReference type="ARBA" id="ARBA00022553"/>
    </source>
</evidence>
<keyword evidence="5" id="KW-0804">Transcription</keyword>
<dbReference type="Pfam" id="PF00072">
    <property type="entry name" value="Response_reg"/>
    <property type="match status" value="1"/>
</dbReference>
<dbReference type="PROSITE" id="PS50110">
    <property type="entry name" value="RESPONSE_REGULATORY"/>
    <property type="match status" value="1"/>
</dbReference>
<dbReference type="GO" id="GO:0006355">
    <property type="term" value="P:regulation of DNA-templated transcription"/>
    <property type="evidence" value="ECO:0007669"/>
    <property type="project" value="InterPro"/>
</dbReference>
<dbReference type="EMBL" id="LR031358">
    <property type="protein sequence ID" value="VDB97443.1"/>
    <property type="molecule type" value="Genomic_DNA"/>
</dbReference>
<dbReference type="CDD" id="cd00383">
    <property type="entry name" value="trans_reg_C"/>
    <property type="match status" value="1"/>
</dbReference>
<dbReference type="SUPFAM" id="SSF52172">
    <property type="entry name" value="CheY-like"/>
    <property type="match status" value="1"/>
</dbReference>
<evidence type="ECO:0000313" key="11">
    <source>
        <dbReference type="EMBL" id="OIM21717.1"/>
    </source>
</evidence>
<evidence type="ECO:0000256" key="6">
    <source>
        <dbReference type="PROSITE-ProRule" id="PRU00169"/>
    </source>
</evidence>
<evidence type="ECO:0000313" key="10">
    <source>
        <dbReference type="EMBL" id="MDV7715432.1"/>
    </source>
</evidence>
<dbReference type="GO" id="GO:0000156">
    <property type="term" value="F:phosphorelay response regulator activity"/>
    <property type="evidence" value="ECO:0007669"/>
    <property type="project" value="TreeGrafter"/>
</dbReference>
<gene>
    <name evidence="12" type="primary">ykoG</name>
    <name evidence="11" type="ORF">ATX59_02330</name>
    <name evidence="10" type="ORF">GA838_06700</name>
    <name evidence="12" type="ORF">OENI_0447</name>
</gene>
<dbReference type="GO" id="GO:0005829">
    <property type="term" value="C:cytosol"/>
    <property type="evidence" value="ECO:0007669"/>
    <property type="project" value="TreeGrafter"/>
</dbReference>
<name>A0A483BC98_OENOE</name>
<dbReference type="InterPro" id="IPR039420">
    <property type="entry name" value="WalR-like"/>
</dbReference>
<reference evidence="12 14" key="2">
    <citation type="submission" date="2018-08" db="EMBL/GenBank/DDBJ databases">
        <authorList>
            <person name="Lorentzen P. G. S. M."/>
        </authorList>
    </citation>
    <scope>NUCLEOTIDE SEQUENCE [LARGE SCALE GENOMIC DNA]</scope>
    <source>
        <strain evidence="12 14">CRBO_1381</strain>
    </source>
</reference>
<evidence type="ECO:0000313" key="15">
    <source>
        <dbReference type="Proteomes" id="UP001281024"/>
    </source>
</evidence>
<feature type="domain" description="OmpR/PhoB-type" evidence="9">
    <location>
        <begin position="129"/>
        <end position="227"/>
    </location>
</feature>
<dbReference type="PROSITE" id="PS51755">
    <property type="entry name" value="OMPR_PHOB"/>
    <property type="match status" value="1"/>
</dbReference>
<evidence type="ECO:0000256" key="3">
    <source>
        <dbReference type="ARBA" id="ARBA00023015"/>
    </source>
</evidence>
<evidence type="ECO:0000259" key="8">
    <source>
        <dbReference type="PROSITE" id="PS50110"/>
    </source>
</evidence>
<keyword evidence="1 6" id="KW-0597">Phosphoprotein</keyword>
<evidence type="ECO:0000256" key="4">
    <source>
        <dbReference type="ARBA" id="ARBA00023125"/>
    </source>
</evidence>
<dbReference type="PANTHER" id="PTHR48111">
    <property type="entry name" value="REGULATOR OF RPOS"/>
    <property type="match status" value="1"/>
</dbReference>
<dbReference type="EMBL" id="WERV01000005">
    <property type="protein sequence ID" value="MDV7715432.1"/>
    <property type="molecule type" value="Genomic_DNA"/>
</dbReference>
<dbReference type="FunFam" id="1.10.10.10:FF:000005">
    <property type="entry name" value="Two-component system response regulator"/>
    <property type="match status" value="1"/>
</dbReference>
<evidence type="ECO:0000256" key="2">
    <source>
        <dbReference type="ARBA" id="ARBA00023012"/>
    </source>
</evidence>
<evidence type="ECO:0000259" key="9">
    <source>
        <dbReference type="PROSITE" id="PS51755"/>
    </source>
</evidence>
<evidence type="ECO:0000313" key="14">
    <source>
        <dbReference type="Proteomes" id="UP000294726"/>
    </source>
</evidence>
<evidence type="ECO:0000313" key="13">
    <source>
        <dbReference type="Proteomes" id="UP000181728"/>
    </source>
</evidence>
<dbReference type="GO" id="GO:0000976">
    <property type="term" value="F:transcription cis-regulatory region binding"/>
    <property type="evidence" value="ECO:0007669"/>
    <property type="project" value="TreeGrafter"/>
</dbReference>
<dbReference type="Pfam" id="PF00486">
    <property type="entry name" value="Trans_reg_C"/>
    <property type="match status" value="1"/>
</dbReference>
<evidence type="ECO:0000256" key="5">
    <source>
        <dbReference type="ARBA" id="ARBA00023163"/>
    </source>
</evidence>
<dbReference type="RefSeq" id="WP_002817079.1">
    <property type="nucleotide sequence ID" value="NZ_CP027431.1"/>
</dbReference>
<dbReference type="InterPro" id="IPR001789">
    <property type="entry name" value="Sig_transdc_resp-reg_receiver"/>
</dbReference>
<keyword evidence="2" id="KW-0902">Two-component regulatory system</keyword>
<keyword evidence="4 7" id="KW-0238">DNA-binding</keyword>
<evidence type="ECO:0000313" key="12">
    <source>
        <dbReference type="EMBL" id="VDB97443.1"/>
    </source>
</evidence>
<dbReference type="Gene3D" id="3.40.50.2300">
    <property type="match status" value="1"/>
</dbReference>
<dbReference type="SMART" id="SM00862">
    <property type="entry name" value="Trans_reg_C"/>
    <property type="match status" value="1"/>
</dbReference>
<reference evidence="10" key="3">
    <citation type="submission" date="2019-10" db="EMBL/GenBank/DDBJ databases">
        <title>Malate fermentation in French cider.</title>
        <authorList>
            <person name="Cousin F.J."/>
            <person name="Medina Fernandez S."/>
            <person name="Misery B."/>
            <person name="Laplace J.-M."/>
            <person name="Cretenet M."/>
        </authorList>
    </citation>
    <scope>NUCLEOTIDE SEQUENCE</scope>
    <source>
        <strain evidence="10">UCMA15129</strain>
    </source>
</reference>
<dbReference type="Gene3D" id="1.10.10.10">
    <property type="entry name" value="Winged helix-like DNA-binding domain superfamily/Winged helix DNA-binding domain"/>
    <property type="match status" value="1"/>
</dbReference>
<dbReference type="Proteomes" id="UP000294726">
    <property type="component" value="Chromosome"/>
</dbReference>
<keyword evidence="3" id="KW-0805">Transcription regulation</keyword>
<dbReference type="AlphaFoldDB" id="A0A483BC98"/>
<dbReference type="GeneID" id="75065275"/>
<dbReference type="EMBL" id="MLOK01000026">
    <property type="protein sequence ID" value="OIM21717.1"/>
    <property type="molecule type" value="Genomic_DNA"/>
</dbReference>
<dbReference type="InterPro" id="IPR001867">
    <property type="entry name" value="OmpR/PhoB-type_DNA-bd"/>
</dbReference>
<feature type="modified residue" description="4-aspartylphosphate" evidence="6">
    <location>
        <position position="56"/>
    </location>
</feature>
<proteinExistence type="predicted"/>
<dbReference type="InterPro" id="IPR011006">
    <property type="entry name" value="CheY-like_superfamily"/>
</dbReference>
<dbReference type="Proteomes" id="UP001281024">
    <property type="component" value="Unassembled WGS sequence"/>
</dbReference>
<organism evidence="10 15">
    <name type="scientific">Oenococcus oeni</name>
    <name type="common">Leuconostoc oenos</name>
    <dbReference type="NCBI Taxonomy" id="1247"/>
    <lineage>
        <taxon>Bacteria</taxon>
        <taxon>Bacillati</taxon>
        <taxon>Bacillota</taxon>
        <taxon>Bacilli</taxon>
        <taxon>Lactobacillales</taxon>
        <taxon>Lactobacillaceae</taxon>
        <taxon>Oenococcus</taxon>
    </lineage>
</organism>
<feature type="DNA-binding region" description="OmpR/PhoB-type" evidence="7">
    <location>
        <begin position="129"/>
        <end position="227"/>
    </location>
</feature>
<feature type="domain" description="Response regulatory" evidence="8">
    <location>
        <begin position="5"/>
        <end position="121"/>
    </location>
</feature>
<dbReference type="GO" id="GO:0032993">
    <property type="term" value="C:protein-DNA complex"/>
    <property type="evidence" value="ECO:0007669"/>
    <property type="project" value="TreeGrafter"/>
</dbReference>
<dbReference type="InterPro" id="IPR036388">
    <property type="entry name" value="WH-like_DNA-bd_sf"/>
</dbReference>
<reference evidence="11 13" key="1">
    <citation type="journal article" date="2016" name="BMC Genomics">
        <title>Consensus pan-genome assembly of the specialised wine bacterium Oenococcus oeni.</title>
        <authorList>
            <person name="Sternes P.R."/>
            <person name="Borneman A.R."/>
        </authorList>
    </citation>
    <scope>NUCLEOTIDE SEQUENCE [LARGE SCALE GENOMIC DNA]</scope>
    <source>
        <strain evidence="11 13">AWRIB661</strain>
    </source>
</reference>
<dbReference type="PANTHER" id="PTHR48111:SF22">
    <property type="entry name" value="REGULATOR OF RPOS"/>
    <property type="match status" value="1"/>
</dbReference>
<dbReference type="CDD" id="cd17574">
    <property type="entry name" value="REC_OmpR"/>
    <property type="match status" value="1"/>
</dbReference>
<dbReference type="SMART" id="SM00448">
    <property type="entry name" value="REC"/>
    <property type="match status" value="1"/>
</dbReference>
<sequence>MVKPIILIIEDETAIVAYLQTELKFEDYIVLTASDGEMGLSVFEQNSNRINVVLLDWMLPKRDGLEVLRRIRKLNSQVSIILMTAKSDIGDKVAALDSGADDYITKPFEIEELLARLRVTIRHQNKPRPKLYQVSNLVLDLDAHRVTRDGQVIDLTQREFQLLTYLIENAGKTLTRDDLLDNVWGVDFNGQYNTADVYIRYLRQKIDDHFYPKLIHTVRSVGYVLRAK</sequence>
<protein>
    <submittedName>
        <fullName evidence="10 11">Response regulator</fullName>
    </submittedName>
    <submittedName>
        <fullName evidence="12">Two-component response regulator [YkoH]</fullName>
    </submittedName>
</protein>
<dbReference type="Proteomes" id="UP000181728">
    <property type="component" value="Unassembled WGS sequence"/>
</dbReference>